<dbReference type="KEGG" id="pda:103723687"/>
<dbReference type="InterPro" id="IPR052435">
    <property type="entry name" value="YY1-Transcr_Regul"/>
</dbReference>
<dbReference type="GO" id="GO:0005634">
    <property type="term" value="C:nucleus"/>
    <property type="evidence" value="ECO:0007669"/>
    <property type="project" value="TreeGrafter"/>
</dbReference>
<dbReference type="GO" id="GO:0006355">
    <property type="term" value="P:regulation of DNA-templated transcription"/>
    <property type="evidence" value="ECO:0007669"/>
    <property type="project" value="TreeGrafter"/>
</dbReference>
<feature type="compositionally biased region" description="Basic and acidic residues" evidence="4">
    <location>
        <begin position="296"/>
        <end position="313"/>
    </location>
</feature>
<sequence>MSLSVATQNVEFSHRNHQNITTTFDNLSASSELNMGVEDDEEEEDVDFNPFLKGETLSEASSGLSSDNEGLFNKVDKNLWSSGHQDASTSSRANVETLCCITDSGNEDEEIVMQTRHASEDANGNKSISEKPITRELNTFVEQGGGLTCPEGCIKELHSGDGSNAVDDLTKEELLGQSTSSLYPRSFQKPFIEINDEDAICKRTRAHHSLAQYTLEELEAFLQETDDDDDPQNADDEEEYRKFLAAVLLEGADNRQTGQEDENLDEDEENDADFEIEIEEALLSDVDESTDNNKGLSDKQEGDAHRPETRQKKCLKESAEKKKYFLGQAKMPLRPILPFVSNAQVAPFPTFGWQFYSPKSFTHCSSSFSGADLLNGFTTEQIGQLYCLIHEHVQLLIQVFSVCVLDPSRQEVAIQVQKMITEMVDKLEAALTCRKVPYPGSSFQPSNLRSSLHVDFHQIPEFSNWTPLIDNPVLSILDVAPLRLAKSYMTDVSATVLRYRQNHVQDATDKDHLKRVPLFPLRMFPSHSETNNDFLGGAITTSSKTASPFSRDQVQPKKSMAATLVESTMKQSVALVPQDIARLAQRFYPLFNLALFPHKPPMLAVANRVLFTDAEDGLLAMGLMEYNNDWGAIQQHFLPCKTKHQIFVRQKNRSSSKAPENPIKAVRRMKTSPLTTEEKARICEGLKLFKHDWLSIWKFFVPHRDPSLLPRQWRIATGTQKSYKKSEDVKEKRRLYEAKRRKIKASIIDKQASLGLEVDNGTNSVDDMDNEDEAFVHEAFLADSVHGSSNCAYNDISFSNINKNNVQPANMILYKGAKTCENSVAGADKCGESGQESGAVHELVPSSKPSKSVHLLSHCSGSKCSASYVISSKHLSSISESRALRHPLSSLPYQRRRRKGVRIVKLAPDLPPVNLPPSVRVISQSAFQSCHSGPSCSDIVNNERKKLVSGYPQAVKPDATMMNPSKPYSDNGLKVRYQQDEGTSGNQLGEENTSESDLQMHPLLFQEPEDQISSYYSMNTSIYNFFPGIQLQANPNFCKSENFVRTTKHVEVTPHPKGPSSDLCPIDFHPLLQRTDGVSGDSASISSIDPLPGGLGAQGGSDKFNPPECILRKPLVDDLANNVASLDHQGNENKLDLDIHLCSVMDKEKTAGGGVSNEHQHIESDSPTLEQRMMESGTHADLSICHHNDNFPDVLVSTDSIISEQACSRKDVNSITVLSIPGSACQCAGDFDDESFPEIVMEQEELSDSEEESEHVVFECEEMDDSEEDKLDPTQPSEIQNKGIPAFAAVGEKIQAIHNFNQCQSKSPAQGSVDEDKNYASPVQTYQGSCHGKLSHLNPKGGSAKKDGSHRNSPNVPHTHPGRSSKARNSKNSKGSQHPPSQTIHEHKTVASRKPRKRSVLN</sequence>
<dbReference type="PANTHER" id="PTHR16088:SF3">
    <property type="entry name" value="GON-4-LIKE PROTEIN"/>
    <property type="match status" value="1"/>
</dbReference>
<protein>
    <submittedName>
        <fullName evidence="6">Uncharacterized protein LOC103723687</fullName>
    </submittedName>
</protein>
<dbReference type="SUPFAM" id="SSF46689">
    <property type="entry name" value="Homeodomain-like"/>
    <property type="match status" value="1"/>
</dbReference>
<dbReference type="InterPro" id="IPR009057">
    <property type="entry name" value="Homeodomain-like_sf"/>
</dbReference>
<dbReference type="GeneID" id="103723687"/>
<evidence type="ECO:0000313" key="6">
    <source>
        <dbReference type="RefSeq" id="XP_026656002.2"/>
    </source>
</evidence>
<evidence type="ECO:0000256" key="4">
    <source>
        <dbReference type="SAM" id="MobiDB-lite"/>
    </source>
</evidence>
<evidence type="ECO:0000313" key="5">
    <source>
        <dbReference type="Proteomes" id="UP000228380"/>
    </source>
</evidence>
<feature type="compositionally biased region" description="Basic residues" evidence="4">
    <location>
        <begin position="1360"/>
        <end position="1371"/>
    </location>
</feature>
<keyword evidence="2" id="KW-0804">Transcription</keyword>
<proteinExistence type="predicted"/>
<dbReference type="GO" id="GO:0003712">
    <property type="term" value="F:transcription coregulator activity"/>
    <property type="evidence" value="ECO:0007669"/>
    <property type="project" value="TreeGrafter"/>
</dbReference>
<dbReference type="PANTHER" id="PTHR16088">
    <property type="entry name" value="YY1 ASSOCIATED PROTEIN-RELATED"/>
    <property type="match status" value="1"/>
</dbReference>
<keyword evidence="5" id="KW-1185">Reference proteome</keyword>
<keyword evidence="1" id="KW-0805">Transcription regulation</keyword>
<organism evidence="5 6">
    <name type="scientific">Phoenix dactylifera</name>
    <name type="common">Date palm</name>
    <dbReference type="NCBI Taxonomy" id="42345"/>
    <lineage>
        <taxon>Eukaryota</taxon>
        <taxon>Viridiplantae</taxon>
        <taxon>Streptophyta</taxon>
        <taxon>Embryophyta</taxon>
        <taxon>Tracheophyta</taxon>
        <taxon>Spermatophyta</taxon>
        <taxon>Magnoliopsida</taxon>
        <taxon>Liliopsida</taxon>
        <taxon>Arecaceae</taxon>
        <taxon>Coryphoideae</taxon>
        <taxon>Phoeniceae</taxon>
        <taxon>Phoenix</taxon>
    </lineage>
</organism>
<name>A0A8B8IYQ6_PHODC</name>
<evidence type="ECO:0000256" key="1">
    <source>
        <dbReference type="ARBA" id="ARBA00023015"/>
    </source>
</evidence>
<reference evidence="6" key="1">
    <citation type="submission" date="2025-08" db="UniProtKB">
        <authorList>
            <consortium name="RefSeq"/>
        </authorList>
    </citation>
    <scope>IDENTIFICATION</scope>
    <source>
        <tissue evidence="6">Young leaves</tissue>
    </source>
</reference>
<feature type="region of interest" description="Disordered" evidence="4">
    <location>
        <begin position="1323"/>
        <end position="1402"/>
    </location>
</feature>
<evidence type="ECO:0000256" key="3">
    <source>
        <dbReference type="ARBA" id="ARBA00023242"/>
    </source>
</evidence>
<dbReference type="Proteomes" id="UP000228380">
    <property type="component" value="Unplaced"/>
</dbReference>
<feature type="region of interest" description="Disordered" evidence="4">
    <location>
        <begin position="282"/>
        <end position="313"/>
    </location>
</feature>
<keyword evidence="3" id="KW-0539">Nucleus</keyword>
<gene>
    <name evidence="6" type="primary">LOC103723687</name>
</gene>
<feature type="compositionally biased region" description="Basic residues" evidence="4">
    <location>
        <begin position="1390"/>
        <end position="1402"/>
    </location>
</feature>
<dbReference type="OrthoDB" id="49309at2759"/>
<evidence type="ECO:0000256" key="2">
    <source>
        <dbReference type="ARBA" id="ARBA00023163"/>
    </source>
</evidence>
<accession>A0A8B8IYQ6</accession>
<dbReference type="RefSeq" id="XP_026656002.2">
    <property type="nucleotide sequence ID" value="XM_026800201.2"/>
</dbReference>